<dbReference type="CDD" id="cd03809">
    <property type="entry name" value="GT4_MtfB-like"/>
    <property type="match status" value="1"/>
</dbReference>
<organism evidence="4 5">
    <name type="scientific">Campylobacter anatolicus</name>
    <dbReference type="NCBI Taxonomy" id="2829105"/>
    <lineage>
        <taxon>Bacteria</taxon>
        <taxon>Pseudomonadati</taxon>
        <taxon>Campylobacterota</taxon>
        <taxon>Epsilonproteobacteria</taxon>
        <taxon>Campylobacterales</taxon>
        <taxon>Campylobacteraceae</taxon>
        <taxon>Campylobacter</taxon>
    </lineage>
</organism>
<reference evidence="4 5" key="1">
    <citation type="submission" date="2021-04" db="EMBL/GenBank/DDBJ databases">
        <title>Molecular and phenotypic characterization and identification of bacterial isolates recovered from the Anatolian ground squirrels (Spermophilus xanthoprymnus) and which have the potential to form a new species in the Campylobacter genus.</title>
        <authorList>
            <person name="Aydin F."/>
            <person name="Abay S."/>
            <person name="Kayman T."/>
            <person name="Karakaya E."/>
            <person name="Mustak H.K."/>
            <person name="Mustak I.B."/>
            <person name="Bilgin N."/>
            <person name="Duzler A."/>
            <person name="Sahin O."/>
            <person name="Guran O."/>
            <person name="Saticioglu I.B."/>
        </authorList>
    </citation>
    <scope>NUCLEOTIDE SEQUENCE [LARGE SCALE GENOMIC DNA]</scope>
    <source>
        <strain evidence="5">faydin-G24</strain>
    </source>
</reference>
<gene>
    <name evidence="4" type="ORF">KDD93_03875</name>
</gene>
<dbReference type="RefSeq" id="WP_212141801.1">
    <property type="nucleotide sequence ID" value="NZ_JAGSSW010000003.1"/>
</dbReference>
<sequence>MKKTKLTIDFRMHNSSGIGTYIKSIIPFLVDKFNIILLGSANDIQKYDWSDKVKIIECNCKIYSIKEQFELALKIPKCDIFWSPHYNIPIFHIRANKRVVTIHDVFHLAFYDKLTLAQRIYAKLIINQATNISDQILTVSNFSVNEIRKYTKISKNIDIVYNAVNFNKFNNSYNTLKLQNIKNRYNLPDKFLLFVGNVKPHKNLKSLLLAIINLNINLVIVGKKDNFITSEYSILDTINNVGLKDRVFFTGYINDDDVPCIYNLATLFVFPSIYEGFGIPPLEAQACGCPVVCSNAASLLEVCGDSVVYFDPYNVDDMRDKIGIVLNDKKLQLKLKQKGFENVKRFSWERSANQIIKIFKNLETK</sequence>
<dbReference type="PANTHER" id="PTHR46401:SF2">
    <property type="entry name" value="GLYCOSYLTRANSFERASE WBBK-RELATED"/>
    <property type="match status" value="1"/>
</dbReference>
<protein>
    <submittedName>
        <fullName evidence="4">Glycosyltransferase family 4 protein</fullName>
    </submittedName>
</protein>
<evidence type="ECO:0000256" key="1">
    <source>
        <dbReference type="ARBA" id="ARBA00022679"/>
    </source>
</evidence>
<dbReference type="Proteomes" id="UP000682951">
    <property type="component" value="Unassembled WGS sequence"/>
</dbReference>
<evidence type="ECO:0000259" key="2">
    <source>
        <dbReference type="Pfam" id="PF00534"/>
    </source>
</evidence>
<evidence type="ECO:0000313" key="5">
    <source>
        <dbReference type="Proteomes" id="UP000682951"/>
    </source>
</evidence>
<evidence type="ECO:0000259" key="3">
    <source>
        <dbReference type="Pfam" id="PF13439"/>
    </source>
</evidence>
<proteinExistence type="predicted"/>
<dbReference type="Pfam" id="PF00534">
    <property type="entry name" value="Glycos_transf_1"/>
    <property type="match status" value="1"/>
</dbReference>
<comment type="caution">
    <text evidence="4">The sequence shown here is derived from an EMBL/GenBank/DDBJ whole genome shotgun (WGS) entry which is preliminary data.</text>
</comment>
<name>A0ABS5HHI1_9BACT</name>
<dbReference type="EMBL" id="JAGSSW010000003">
    <property type="protein sequence ID" value="MBR8463713.1"/>
    <property type="molecule type" value="Genomic_DNA"/>
</dbReference>
<keyword evidence="5" id="KW-1185">Reference proteome</keyword>
<dbReference type="InterPro" id="IPR001296">
    <property type="entry name" value="Glyco_trans_1"/>
</dbReference>
<dbReference type="PANTHER" id="PTHR46401">
    <property type="entry name" value="GLYCOSYLTRANSFERASE WBBK-RELATED"/>
    <property type="match status" value="1"/>
</dbReference>
<dbReference type="InterPro" id="IPR028098">
    <property type="entry name" value="Glyco_trans_4-like_N"/>
</dbReference>
<dbReference type="Gene3D" id="3.40.50.2000">
    <property type="entry name" value="Glycogen Phosphorylase B"/>
    <property type="match status" value="2"/>
</dbReference>
<keyword evidence="1" id="KW-0808">Transferase</keyword>
<dbReference type="SUPFAM" id="SSF53756">
    <property type="entry name" value="UDP-Glycosyltransferase/glycogen phosphorylase"/>
    <property type="match status" value="1"/>
</dbReference>
<accession>A0ABS5HHI1</accession>
<feature type="domain" description="Glycosyltransferase subfamily 4-like N-terminal" evidence="3">
    <location>
        <begin position="77"/>
        <end position="166"/>
    </location>
</feature>
<dbReference type="Pfam" id="PF13439">
    <property type="entry name" value="Glyco_transf_4"/>
    <property type="match status" value="1"/>
</dbReference>
<evidence type="ECO:0000313" key="4">
    <source>
        <dbReference type="EMBL" id="MBR8463713.1"/>
    </source>
</evidence>
<feature type="domain" description="Glycosyl transferase family 1" evidence="2">
    <location>
        <begin position="184"/>
        <end position="339"/>
    </location>
</feature>